<dbReference type="AlphaFoldDB" id="A0A1X6Z2J6"/>
<dbReference type="InterPro" id="IPR000873">
    <property type="entry name" value="AMP-dep_synth/lig_dom"/>
</dbReference>
<dbReference type="Gene3D" id="3.30.300.30">
    <property type="match status" value="1"/>
</dbReference>
<dbReference type="GO" id="GO:0031956">
    <property type="term" value="F:medium-chain fatty acid-CoA ligase activity"/>
    <property type="evidence" value="ECO:0007669"/>
    <property type="project" value="TreeGrafter"/>
</dbReference>
<feature type="transmembrane region" description="Helical" evidence="3">
    <location>
        <begin position="634"/>
        <end position="656"/>
    </location>
</feature>
<keyword evidence="6" id="KW-1185">Reference proteome</keyword>
<organism evidence="5 6">
    <name type="scientific">Roseovarius halotolerans</name>
    <dbReference type="NCBI Taxonomy" id="505353"/>
    <lineage>
        <taxon>Bacteria</taxon>
        <taxon>Pseudomonadati</taxon>
        <taxon>Pseudomonadota</taxon>
        <taxon>Alphaproteobacteria</taxon>
        <taxon>Rhodobacterales</taxon>
        <taxon>Roseobacteraceae</taxon>
        <taxon>Roseovarius</taxon>
    </lineage>
</organism>
<feature type="transmembrane region" description="Helical" evidence="3">
    <location>
        <begin position="768"/>
        <end position="793"/>
    </location>
</feature>
<dbReference type="InterPro" id="IPR042099">
    <property type="entry name" value="ANL_N_sf"/>
</dbReference>
<sequence>MTATLKTVAIKASNSLDFLKHAFRLYESGAPFTVERAGLDLSHYPGLDITERLATSPGGGWGQHAFTPGMSDAPAQILFSSGTEGHPKPIVLSQRNISDVVMRLNAAMEPDESIREYIGVPVTYSFGLGRVRAVSAAGGRFFLPERFDPVEIREMLERGEINAVSAVPTLWRLVLSAPDAIGDAGQAVKWIEIGSQYMSGDEKLALKALFPNARIVQHYGLTEASRSTFLDVSRSDEALLESVGTASPPSEVRIGSKGEICIRGDHVALGVLNDAGGIDAISDSDGWLHTKDEGAIRDGALYYLGRLDDQMNIAGVKLNAENLERAIIDLCGCEGRIAVSSISDPLRGDAALIAVDDSIAERAPLIEKAAELALKASGVDQSGCVRLFPVEAIPVTGTGKIQRRKLRALYEARGEAISAESTSEAPEGRTLTQSEARVAEAWRKVAGARAITRDDTFYDVGGDSLSAVQIGLVMERQFERATVRATLEGRTLSEVAATEDAAGSGDATGAPGTVALPERTTATWSINVTRAIMAIAVMFAHWGPGFFERLGIAEEVTYFLGGFMRMGTEGFATVFGVGLGFFFLPAYGSDPASVHKRLRISFLLVLSGLGLLGAVHLLLLMIEGQTITGLSVARAFYNILAYYVLAFATAGIWLRYLSGGQSVIFRALVVVVLALPVTWAMRAILPDQQLNSILEWPRLMAVAGYSYFQLSALVFGGIAIGHWYSKQDDLHAASRALAVAGACGMALSMIVGLDVLPPNPFATGSSPFFISLLGYVFYFFATVFLVGIFDLLLRHWSGLGSIARAVLQILIVIGGLALPIYAFHGIVIPMKDILLLIGLPSAAALVLPVAAFFAVMVYLGWRLRRMYFG</sequence>
<feature type="transmembrane region" description="Helical" evidence="3">
    <location>
        <begin position="600"/>
        <end position="622"/>
    </location>
</feature>
<dbReference type="Gene3D" id="1.10.1200.10">
    <property type="entry name" value="ACP-like"/>
    <property type="match status" value="1"/>
</dbReference>
<dbReference type="InterPro" id="IPR020845">
    <property type="entry name" value="AMP-binding_CS"/>
</dbReference>
<gene>
    <name evidence="5" type="primary">srfAB</name>
    <name evidence="5" type="ORF">ROH8110_02040</name>
</gene>
<dbReference type="RefSeq" id="WP_085817615.1">
    <property type="nucleotide sequence ID" value="NZ_FWFU01000002.1"/>
</dbReference>
<feature type="domain" description="Carrier" evidence="4">
    <location>
        <begin position="429"/>
        <end position="503"/>
    </location>
</feature>
<dbReference type="Gene3D" id="3.40.50.12780">
    <property type="entry name" value="N-terminal domain of ligase-like"/>
    <property type="match status" value="1"/>
</dbReference>
<protein>
    <submittedName>
        <fullName evidence="5">Surfactin synthase subunit 2</fullName>
    </submittedName>
</protein>
<evidence type="ECO:0000256" key="2">
    <source>
        <dbReference type="ARBA" id="ARBA00022598"/>
    </source>
</evidence>
<dbReference type="PANTHER" id="PTHR43201:SF5">
    <property type="entry name" value="MEDIUM-CHAIN ACYL-COA LIGASE ACSF2, MITOCHONDRIAL"/>
    <property type="match status" value="1"/>
</dbReference>
<dbReference type="Pfam" id="PF00501">
    <property type="entry name" value="AMP-binding"/>
    <property type="match status" value="1"/>
</dbReference>
<dbReference type="PANTHER" id="PTHR43201">
    <property type="entry name" value="ACYL-COA SYNTHETASE"/>
    <property type="match status" value="1"/>
</dbReference>
<feature type="transmembrane region" description="Helical" evidence="3">
    <location>
        <begin position="663"/>
        <end position="685"/>
    </location>
</feature>
<feature type="transmembrane region" description="Helical" evidence="3">
    <location>
        <begin position="705"/>
        <end position="724"/>
    </location>
</feature>
<name>A0A1X6Z2J6_9RHOB</name>
<dbReference type="Pfam" id="PF00550">
    <property type="entry name" value="PP-binding"/>
    <property type="match status" value="1"/>
</dbReference>
<dbReference type="GO" id="GO:0006631">
    <property type="term" value="P:fatty acid metabolic process"/>
    <property type="evidence" value="ECO:0007669"/>
    <property type="project" value="TreeGrafter"/>
</dbReference>
<dbReference type="EMBL" id="FWFU01000002">
    <property type="protein sequence ID" value="SLN38651.1"/>
    <property type="molecule type" value="Genomic_DNA"/>
</dbReference>
<dbReference type="PROSITE" id="PS50075">
    <property type="entry name" value="CARRIER"/>
    <property type="match status" value="1"/>
</dbReference>
<feature type="transmembrane region" description="Helical" evidence="3">
    <location>
        <begin position="805"/>
        <end position="827"/>
    </location>
</feature>
<dbReference type="PROSITE" id="PS00455">
    <property type="entry name" value="AMP_BINDING"/>
    <property type="match status" value="1"/>
</dbReference>
<dbReference type="Proteomes" id="UP000193207">
    <property type="component" value="Unassembled WGS sequence"/>
</dbReference>
<keyword evidence="3" id="KW-0812">Transmembrane</keyword>
<evidence type="ECO:0000256" key="3">
    <source>
        <dbReference type="SAM" id="Phobius"/>
    </source>
</evidence>
<reference evidence="5 6" key="1">
    <citation type="submission" date="2017-03" db="EMBL/GenBank/DDBJ databases">
        <authorList>
            <person name="Afonso C.L."/>
            <person name="Miller P.J."/>
            <person name="Scott M.A."/>
            <person name="Spackman E."/>
            <person name="Goraichik I."/>
            <person name="Dimitrov K.M."/>
            <person name="Suarez D.L."/>
            <person name="Swayne D.E."/>
        </authorList>
    </citation>
    <scope>NUCLEOTIDE SEQUENCE [LARGE SCALE GENOMIC DNA]</scope>
    <source>
        <strain evidence="5 6">CECT 8110</strain>
    </source>
</reference>
<comment type="similarity">
    <text evidence="1">Belongs to the ATP-dependent AMP-binding enzyme family.</text>
</comment>
<feature type="transmembrane region" description="Helical" evidence="3">
    <location>
        <begin position="570"/>
        <end position="588"/>
    </location>
</feature>
<dbReference type="InterPro" id="IPR045851">
    <property type="entry name" value="AMP-bd_C_sf"/>
</dbReference>
<feature type="transmembrane region" description="Helical" evidence="3">
    <location>
        <begin position="736"/>
        <end position="756"/>
    </location>
</feature>
<accession>A0A1X6Z2J6</accession>
<keyword evidence="2" id="KW-0436">Ligase</keyword>
<dbReference type="SUPFAM" id="SSF47336">
    <property type="entry name" value="ACP-like"/>
    <property type="match status" value="1"/>
</dbReference>
<dbReference type="InterPro" id="IPR036736">
    <property type="entry name" value="ACP-like_sf"/>
</dbReference>
<dbReference type="SUPFAM" id="SSF56801">
    <property type="entry name" value="Acetyl-CoA synthetase-like"/>
    <property type="match status" value="1"/>
</dbReference>
<feature type="transmembrane region" description="Helical" evidence="3">
    <location>
        <begin position="833"/>
        <end position="861"/>
    </location>
</feature>
<dbReference type="OrthoDB" id="9803968at2"/>
<keyword evidence="3" id="KW-0472">Membrane</keyword>
<evidence type="ECO:0000313" key="6">
    <source>
        <dbReference type="Proteomes" id="UP000193207"/>
    </source>
</evidence>
<evidence type="ECO:0000259" key="4">
    <source>
        <dbReference type="PROSITE" id="PS50075"/>
    </source>
</evidence>
<dbReference type="CDD" id="cd04433">
    <property type="entry name" value="AFD_class_I"/>
    <property type="match status" value="1"/>
</dbReference>
<dbReference type="InterPro" id="IPR009081">
    <property type="entry name" value="PP-bd_ACP"/>
</dbReference>
<keyword evidence="3" id="KW-1133">Transmembrane helix</keyword>
<proteinExistence type="inferred from homology"/>
<evidence type="ECO:0000256" key="1">
    <source>
        <dbReference type="ARBA" id="ARBA00006432"/>
    </source>
</evidence>
<evidence type="ECO:0000313" key="5">
    <source>
        <dbReference type="EMBL" id="SLN38651.1"/>
    </source>
</evidence>